<dbReference type="PANTHER" id="PTHR40588:SF1">
    <property type="entry name" value="MRNA INTERFERASE TOXIN YAFQ"/>
    <property type="match status" value="1"/>
</dbReference>
<gene>
    <name evidence="3" type="ORF">LS74_010595</name>
</gene>
<feature type="active site" description="Proton donor" evidence="2">
    <location>
        <position position="85"/>
    </location>
</feature>
<dbReference type="InterPro" id="IPR004386">
    <property type="entry name" value="Toxin_YafQ-like"/>
</dbReference>
<dbReference type="PANTHER" id="PTHR40588">
    <property type="entry name" value="MRNA INTERFERASE TOXIN YAFQ"/>
    <property type="match status" value="1"/>
</dbReference>
<dbReference type="Proteomes" id="UP000029921">
    <property type="component" value="Unassembled WGS sequence"/>
</dbReference>
<dbReference type="SUPFAM" id="SSF143011">
    <property type="entry name" value="RelE-like"/>
    <property type="match status" value="1"/>
</dbReference>
<dbReference type="Pfam" id="PF15738">
    <property type="entry name" value="YafQ_toxin"/>
    <property type="match status" value="1"/>
</dbReference>
<dbReference type="AlphaFoldDB" id="A0A4U8SVU6"/>
<evidence type="ECO:0000313" key="4">
    <source>
        <dbReference type="Proteomes" id="UP000029921"/>
    </source>
</evidence>
<dbReference type="EMBL" id="JRPE02000032">
    <property type="protein sequence ID" value="TLD91049.1"/>
    <property type="molecule type" value="Genomic_DNA"/>
</dbReference>
<dbReference type="GO" id="GO:0006402">
    <property type="term" value="P:mRNA catabolic process"/>
    <property type="evidence" value="ECO:0007669"/>
    <property type="project" value="TreeGrafter"/>
</dbReference>
<sequence length="91" mass="10534">MKYKILYSKAYKKAIKHFTSADLELLESVIDTLAKGEKLEAKYKDHSLKGAYKNFRECHIKPDLLLIYQKQDEILILTCINAGSHSTLFKK</sequence>
<dbReference type="InterPro" id="IPR035093">
    <property type="entry name" value="RelE/ParE_toxin_dom_sf"/>
</dbReference>
<proteinExistence type="predicted"/>
<dbReference type="GO" id="GO:0006415">
    <property type="term" value="P:translational termination"/>
    <property type="evidence" value="ECO:0007669"/>
    <property type="project" value="TreeGrafter"/>
</dbReference>
<name>A0A4U8SVU6_9HELI</name>
<dbReference type="RefSeq" id="WP_034588937.1">
    <property type="nucleotide sequence ID" value="NZ_JRPE02000032.1"/>
</dbReference>
<keyword evidence="4" id="KW-1185">Reference proteome</keyword>
<dbReference type="InterPro" id="IPR007712">
    <property type="entry name" value="RelE/ParE_toxin"/>
</dbReference>
<accession>A0A4U8SVU6</accession>
<dbReference type="PIRSF" id="PIRSF006156">
    <property type="entry name" value="YafQ"/>
    <property type="match status" value="1"/>
</dbReference>
<keyword evidence="1" id="KW-1277">Toxin-antitoxin system</keyword>
<protein>
    <submittedName>
        <fullName evidence="3">Type II toxin-antitoxin system YafQ family toxin</fullName>
    </submittedName>
</protein>
<comment type="caution">
    <text evidence="3">The sequence shown here is derived from an EMBL/GenBank/DDBJ whole genome shotgun (WGS) entry which is preliminary data.</text>
</comment>
<evidence type="ECO:0000313" key="3">
    <source>
        <dbReference type="EMBL" id="TLD91049.1"/>
    </source>
</evidence>
<reference evidence="3 4" key="1">
    <citation type="journal article" date="2014" name="Genome Announc.">
        <title>Draft genome sequences of eight enterohepatic helicobacter species isolated from both laboratory and wild rodents.</title>
        <authorList>
            <person name="Sheh A."/>
            <person name="Shen Z."/>
            <person name="Fox J.G."/>
        </authorList>
    </citation>
    <scope>NUCLEOTIDE SEQUENCE [LARGE SCALE GENOMIC DNA]</scope>
    <source>
        <strain evidence="3 4">MIT 96-1001</strain>
    </source>
</reference>
<evidence type="ECO:0000256" key="2">
    <source>
        <dbReference type="PIRSR" id="PIRSR006156-1"/>
    </source>
</evidence>
<dbReference type="NCBIfam" id="TIGR02385">
    <property type="entry name" value="RelE_StbE"/>
    <property type="match status" value="1"/>
</dbReference>
<dbReference type="GO" id="GO:0004521">
    <property type="term" value="F:RNA endonuclease activity"/>
    <property type="evidence" value="ECO:0007669"/>
    <property type="project" value="TreeGrafter"/>
</dbReference>
<evidence type="ECO:0000256" key="1">
    <source>
        <dbReference type="ARBA" id="ARBA00022649"/>
    </source>
</evidence>
<dbReference type="Gene3D" id="3.30.2310.20">
    <property type="entry name" value="RelE-like"/>
    <property type="match status" value="1"/>
</dbReference>
<organism evidence="3 4">
    <name type="scientific">Helicobacter magdeburgensis</name>
    <dbReference type="NCBI Taxonomy" id="471858"/>
    <lineage>
        <taxon>Bacteria</taxon>
        <taxon>Pseudomonadati</taxon>
        <taxon>Campylobacterota</taxon>
        <taxon>Epsilonproteobacteria</taxon>
        <taxon>Campylobacterales</taxon>
        <taxon>Helicobacteraceae</taxon>
        <taxon>Helicobacter</taxon>
    </lineage>
</organism>